<keyword evidence="2" id="KW-1185">Reference proteome</keyword>
<evidence type="ECO:0000313" key="1">
    <source>
        <dbReference type="EMBL" id="KAJ9112850.1"/>
    </source>
</evidence>
<gene>
    <name evidence="1" type="ORF">QFC20_002178</name>
</gene>
<accession>A0ACC2WND8</accession>
<protein>
    <submittedName>
        <fullName evidence="1">Uncharacterized protein</fullName>
    </submittedName>
</protein>
<evidence type="ECO:0000313" key="2">
    <source>
        <dbReference type="Proteomes" id="UP001230649"/>
    </source>
</evidence>
<comment type="caution">
    <text evidence="1">The sequence shown here is derived from an EMBL/GenBank/DDBJ whole genome shotgun (WGS) entry which is preliminary data.</text>
</comment>
<name>A0ACC2WND8_9TREE</name>
<dbReference type="EMBL" id="JASBWS010000014">
    <property type="protein sequence ID" value="KAJ9112850.1"/>
    <property type="molecule type" value="Genomic_DNA"/>
</dbReference>
<reference evidence="1" key="1">
    <citation type="submission" date="2023-04" db="EMBL/GenBank/DDBJ databases">
        <title>Draft Genome sequencing of Naganishia species isolated from polar environments using Oxford Nanopore Technology.</title>
        <authorList>
            <person name="Leo P."/>
            <person name="Venkateswaran K."/>
        </authorList>
    </citation>
    <scope>NUCLEOTIDE SEQUENCE</scope>
    <source>
        <strain evidence="1">MNA-CCFEE 5262</strain>
    </source>
</reference>
<organism evidence="1 2">
    <name type="scientific">Naganishia adeliensis</name>
    <dbReference type="NCBI Taxonomy" id="92952"/>
    <lineage>
        <taxon>Eukaryota</taxon>
        <taxon>Fungi</taxon>
        <taxon>Dikarya</taxon>
        <taxon>Basidiomycota</taxon>
        <taxon>Agaricomycotina</taxon>
        <taxon>Tremellomycetes</taxon>
        <taxon>Filobasidiales</taxon>
        <taxon>Filobasidiaceae</taxon>
        <taxon>Naganishia</taxon>
    </lineage>
</organism>
<sequence length="357" mass="40304">MVLIWLSIDSYEREINRAHRSAVKRIQEHDSSASLPIILCVSGIIDVPADTASEDGNSVDRQVLELTDGWYTIRANVDPPMSRALKAGKLRVGFKIGVAGAKLDASREGTDVLEALNKSSLRITGNSTCLVEWYRPLGFTYKPFISTLRSLSPDGGNIPLLDIRVTKVFPLAYITTEKGKGGSPWSAEEEYKQQDEWNERYMQERSRLQADSERRMRGFEEDVEHLRSAIEGIDGSMDAYPCEDEELDLFRAAPSKSQHLKGMPGSAVLSLYMKAKEEFQTEMVNAQAEMEDQIRLREAQLQVWDAKALGEKMLQEGARYQVSNLIPAQQKAWATFRDKGEIYLSTSKATTWKRRDD</sequence>
<dbReference type="Proteomes" id="UP001230649">
    <property type="component" value="Unassembled WGS sequence"/>
</dbReference>
<proteinExistence type="predicted"/>